<dbReference type="OrthoDB" id="116233at2759"/>
<sequence>MSTAQSLVSKCHLAPYGHGEDTTVDREVRNTWELNAATEFSLLNPAWQPFIDRLTTTCARALGIDTNSHNVTAKLYKLLVYEVGGKFEVHHDSEKALGMFGSLVIVLPSPFMGGELVIHGPGGRHNESFEWDPSLKSSFGLQYAAFYGDCEHEVKPVTSGYRVCLTYNLMTSPSDLDELPKVDTSTAVFEEYLASYCASETKGRNGVYLGRTEYTELSEDRTKVELISRAPYIVYGESIGHALLKTTSAICEDDDEENRESYNVATQVTPVGYFKEYEWVEDEQRHVPYTGNEGDYSEYWYASAALIVMPVEENLKLTAWRYGMKYAVDDWLKLESGDPNVFRQCANALFHQYGNWSTSDDAFVDATDVLLHKFHDTDLILSMLDECSMIGYQPRLASAMNTIGWDKLETVIGMARRGASSMNLVASLLTEATPEDSREMLLNIDALRPPSPTTGNPYGKLPNVSTLHRLFKATYPYSKAIIESWVAIEYWEMLVVLIVPAFVMFSKTLDSIPEDVGGWLTNLLEKVEAGVPEPGSWTLWVPSSWWVGCCAGCDKLAAFLRSPTARTHTIVGTRAHFTRYYFAFVTAADLMAVGLTDFKWNKLEKKATQEEWQTKALDQVAALRRLTADCERGGKRQKLAV</sequence>
<dbReference type="Pfam" id="PF13640">
    <property type="entry name" value="2OG-FeII_Oxy_3"/>
    <property type="match status" value="1"/>
</dbReference>
<dbReference type="PANTHER" id="PTHR33099">
    <property type="entry name" value="FE2OG DIOXYGENASE DOMAIN-CONTAINING PROTEIN"/>
    <property type="match status" value="1"/>
</dbReference>
<comment type="caution">
    <text evidence="2">The sequence shown here is derived from an EMBL/GenBank/DDBJ whole genome shotgun (WGS) entry which is preliminary data.</text>
</comment>
<reference evidence="2" key="1">
    <citation type="submission" date="2019-03" db="EMBL/GenBank/DDBJ databases">
        <title>Long read genome sequence of the mycoparasitic Pythium oligandrum ATCC 38472 isolated from sugarbeet rhizosphere.</title>
        <authorList>
            <person name="Gaulin E."/>
        </authorList>
    </citation>
    <scope>NUCLEOTIDE SEQUENCE</scope>
    <source>
        <strain evidence="2">ATCC 38472_TT</strain>
    </source>
</reference>
<dbReference type="AlphaFoldDB" id="A0A8K1CFM0"/>
<name>A0A8K1CFM0_PYTOL</name>
<dbReference type="Proteomes" id="UP000794436">
    <property type="component" value="Unassembled WGS sequence"/>
</dbReference>
<dbReference type="InterPro" id="IPR005123">
    <property type="entry name" value="Oxoglu/Fe-dep_dioxygenase_dom"/>
</dbReference>
<feature type="domain" description="Fe2OG dioxygenase" evidence="1">
    <location>
        <begin position="70"/>
        <end position="171"/>
    </location>
</feature>
<evidence type="ECO:0000313" key="3">
    <source>
        <dbReference type="Proteomes" id="UP000794436"/>
    </source>
</evidence>
<protein>
    <recommendedName>
        <fullName evidence="1">Fe2OG dioxygenase domain-containing protein</fullName>
    </recommendedName>
</protein>
<proteinExistence type="predicted"/>
<accession>A0A8K1CFM0</accession>
<dbReference type="Gene3D" id="2.60.120.620">
    <property type="entry name" value="q2cbj1_9rhob like domain"/>
    <property type="match status" value="1"/>
</dbReference>
<organism evidence="2 3">
    <name type="scientific">Pythium oligandrum</name>
    <name type="common">Mycoparasitic fungus</name>
    <dbReference type="NCBI Taxonomy" id="41045"/>
    <lineage>
        <taxon>Eukaryota</taxon>
        <taxon>Sar</taxon>
        <taxon>Stramenopiles</taxon>
        <taxon>Oomycota</taxon>
        <taxon>Peronosporomycetes</taxon>
        <taxon>Pythiales</taxon>
        <taxon>Pythiaceae</taxon>
        <taxon>Pythium</taxon>
    </lineage>
</organism>
<keyword evidence="3" id="KW-1185">Reference proteome</keyword>
<evidence type="ECO:0000313" key="2">
    <source>
        <dbReference type="EMBL" id="TMW62133.1"/>
    </source>
</evidence>
<evidence type="ECO:0000259" key="1">
    <source>
        <dbReference type="PROSITE" id="PS51471"/>
    </source>
</evidence>
<dbReference type="EMBL" id="SPLM01000074">
    <property type="protein sequence ID" value="TMW62133.1"/>
    <property type="molecule type" value="Genomic_DNA"/>
</dbReference>
<gene>
    <name evidence="2" type="ORF">Poli38472_009626</name>
</gene>
<dbReference type="InterPro" id="IPR044862">
    <property type="entry name" value="Pro_4_hyd_alph_FE2OG_OXY"/>
</dbReference>
<dbReference type="PANTHER" id="PTHR33099:SF7">
    <property type="entry name" value="MYND-TYPE DOMAIN-CONTAINING PROTEIN"/>
    <property type="match status" value="1"/>
</dbReference>
<dbReference type="PROSITE" id="PS51471">
    <property type="entry name" value="FE2OG_OXY"/>
    <property type="match status" value="1"/>
</dbReference>